<feature type="transmembrane region" description="Helical" evidence="6">
    <location>
        <begin position="218"/>
        <end position="239"/>
    </location>
</feature>
<dbReference type="PANTHER" id="PTHR32322:SF18">
    <property type="entry name" value="S-ADENOSYLMETHIONINE_S-ADENOSYLHOMOCYSTEINE TRANSPORTER"/>
    <property type="match status" value="1"/>
</dbReference>
<feature type="transmembrane region" description="Helical" evidence="6">
    <location>
        <begin position="6"/>
        <end position="21"/>
    </location>
</feature>
<evidence type="ECO:0000256" key="6">
    <source>
        <dbReference type="SAM" id="Phobius"/>
    </source>
</evidence>
<feature type="transmembrane region" description="Helical" evidence="6">
    <location>
        <begin position="178"/>
        <end position="197"/>
    </location>
</feature>
<dbReference type="SUPFAM" id="SSF103481">
    <property type="entry name" value="Multidrug resistance efflux transporter EmrE"/>
    <property type="match status" value="1"/>
</dbReference>
<sequence>MSYIYYVILSVTLYSFASLIRKKVSDHGAHLNYIYTILFQLLGGVSVFAFSLMFGFGSEYSGYWSTLEPYFIWKMLLAGVLWFGSTLVTFKALNYISASKFSVIETLSPITSMVFAFMLLGESITMLQAGGIVLILMSVFMVTYDRKDKFTRFSGGELLAVAASMISGLALVNDKGIYENLALAPTLVILFLLPGVIAIIAKPRELKKITNVLNKESLIYLLSMSTIWGCAAIFYYKAIVVSHSVSLVVSLGQLSTIITVLLGLVILKEYENWGVKIAAGILSFIGLIVISI</sequence>
<evidence type="ECO:0000256" key="3">
    <source>
        <dbReference type="ARBA" id="ARBA00022692"/>
    </source>
</evidence>
<dbReference type="Proteomes" id="UP000754563">
    <property type="component" value="Unassembled WGS sequence"/>
</dbReference>
<feature type="transmembrane region" description="Helical" evidence="6">
    <location>
        <begin position="70"/>
        <end position="90"/>
    </location>
</feature>
<evidence type="ECO:0000256" key="5">
    <source>
        <dbReference type="ARBA" id="ARBA00023136"/>
    </source>
</evidence>
<accession>A0A955L8W9</accession>
<name>A0A955L8W9_9BACT</name>
<dbReference type="InterPro" id="IPR050638">
    <property type="entry name" value="AA-Vitamin_Transporters"/>
</dbReference>
<keyword evidence="3 6" id="KW-0812">Transmembrane</keyword>
<feature type="transmembrane region" description="Helical" evidence="6">
    <location>
        <begin position="273"/>
        <end position="291"/>
    </location>
</feature>
<dbReference type="InterPro" id="IPR000620">
    <property type="entry name" value="EamA_dom"/>
</dbReference>
<evidence type="ECO:0000256" key="4">
    <source>
        <dbReference type="ARBA" id="ARBA00022989"/>
    </source>
</evidence>
<evidence type="ECO:0000256" key="2">
    <source>
        <dbReference type="ARBA" id="ARBA00022475"/>
    </source>
</evidence>
<dbReference type="Gene3D" id="1.10.3730.20">
    <property type="match status" value="1"/>
</dbReference>
<evidence type="ECO:0000256" key="1">
    <source>
        <dbReference type="ARBA" id="ARBA00004651"/>
    </source>
</evidence>
<organism evidence="8 9">
    <name type="scientific">Candidatus Dojkabacteria bacterium</name>
    <dbReference type="NCBI Taxonomy" id="2099670"/>
    <lineage>
        <taxon>Bacteria</taxon>
        <taxon>Candidatus Dojkabacteria</taxon>
    </lineage>
</organism>
<keyword evidence="4 6" id="KW-1133">Transmembrane helix</keyword>
<comment type="caution">
    <text evidence="8">The sequence shown here is derived from an EMBL/GenBank/DDBJ whole genome shotgun (WGS) entry which is preliminary data.</text>
</comment>
<proteinExistence type="predicted"/>
<dbReference type="EMBL" id="JAGQLH010000108">
    <property type="protein sequence ID" value="MCA9386252.1"/>
    <property type="molecule type" value="Genomic_DNA"/>
</dbReference>
<comment type="subcellular location">
    <subcellularLocation>
        <location evidence="1">Cell membrane</location>
        <topology evidence="1">Multi-pass membrane protein</topology>
    </subcellularLocation>
</comment>
<dbReference type="AlphaFoldDB" id="A0A955L8W9"/>
<feature type="transmembrane region" description="Helical" evidence="6">
    <location>
        <begin position="245"/>
        <end position="266"/>
    </location>
</feature>
<feature type="transmembrane region" description="Helical" evidence="6">
    <location>
        <begin position="102"/>
        <end position="120"/>
    </location>
</feature>
<dbReference type="GO" id="GO:0005886">
    <property type="term" value="C:plasma membrane"/>
    <property type="evidence" value="ECO:0007669"/>
    <property type="project" value="UniProtKB-SubCell"/>
</dbReference>
<feature type="domain" description="EamA" evidence="7">
    <location>
        <begin position="2"/>
        <end position="143"/>
    </location>
</feature>
<protein>
    <submittedName>
        <fullName evidence="8">DMT family transporter</fullName>
    </submittedName>
</protein>
<evidence type="ECO:0000259" key="7">
    <source>
        <dbReference type="Pfam" id="PF00892"/>
    </source>
</evidence>
<feature type="transmembrane region" description="Helical" evidence="6">
    <location>
        <begin position="33"/>
        <end position="58"/>
    </location>
</feature>
<feature type="transmembrane region" description="Helical" evidence="6">
    <location>
        <begin position="156"/>
        <end position="172"/>
    </location>
</feature>
<dbReference type="InterPro" id="IPR037185">
    <property type="entry name" value="EmrE-like"/>
</dbReference>
<dbReference type="Pfam" id="PF00892">
    <property type="entry name" value="EamA"/>
    <property type="match status" value="1"/>
</dbReference>
<keyword evidence="2" id="KW-1003">Cell membrane</keyword>
<evidence type="ECO:0000313" key="8">
    <source>
        <dbReference type="EMBL" id="MCA9386252.1"/>
    </source>
</evidence>
<keyword evidence="5 6" id="KW-0472">Membrane</keyword>
<dbReference type="PANTHER" id="PTHR32322">
    <property type="entry name" value="INNER MEMBRANE TRANSPORTER"/>
    <property type="match status" value="1"/>
</dbReference>
<feature type="transmembrane region" description="Helical" evidence="6">
    <location>
        <begin position="126"/>
        <end position="144"/>
    </location>
</feature>
<reference evidence="8" key="1">
    <citation type="submission" date="2020-04" db="EMBL/GenBank/DDBJ databases">
        <authorList>
            <person name="Zhang T."/>
        </authorList>
    </citation>
    <scope>NUCLEOTIDE SEQUENCE</scope>
    <source>
        <strain evidence="8">HKST-UBA11</strain>
    </source>
</reference>
<gene>
    <name evidence="8" type="ORF">KC717_06430</name>
</gene>
<evidence type="ECO:0000313" key="9">
    <source>
        <dbReference type="Proteomes" id="UP000754563"/>
    </source>
</evidence>
<reference evidence="8" key="2">
    <citation type="journal article" date="2021" name="Microbiome">
        <title>Successional dynamics and alternative stable states in a saline activated sludge microbial community over 9 years.</title>
        <authorList>
            <person name="Wang Y."/>
            <person name="Ye J."/>
            <person name="Ju F."/>
            <person name="Liu L."/>
            <person name="Boyd J.A."/>
            <person name="Deng Y."/>
            <person name="Parks D.H."/>
            <person name="Jiang X."/>
            <person name="Yin X."/>
            <person name="Woodcroft B.J."/>
            <person name="Tyson G.W."/>
            <person name="Hugenholtz P."/>
            <person name="Polz M.F."/>
            <person name="Zhang T."/>
        </authorList>
    </citation>
    <scope>NUCLEOTIDE SEQUENCE</scope>
    <source>
        <strain evidence="8">HKST-UBA11</strain>
    </source>
</reference>